<dbReference type="Proteomes" id="UP000601223">
    <property type="component" value="Unassembled WGS sequence"/>
</dbReference>
<dbReference type="InterPro" id="IPR001647">
    <property type="entry name" value="HTH_TetR"/>
</dbReference>
<keyword evidence="5" id="KW-1185">Reference proteome</keyword>
<protein>
    <recommendedName>
        <fullName evidence="3">HTH tetR-type domain-containing protein</fullName>
    </recommendedName>
</protein>
<dbReference type="Gene3D" id="1.10.357.10">
    <property type="entry name" value="Tetracycline Repressor, domain 2"/>
    <property type="match status" value="1"/>
</dbReference>
<comment type="caution">
    <text evidence="4">The sequence shown here is derived from an EMBL/GenBank/DDBJ whole genome shotgun (WGS) entry which is preliminary data.</text>
</comment>
<reference evidence="4 5" key="1">
    <citation type="submission" date="2021-01" db="EMBL/GenBank/DDBJ databases">
        <title>Whole genome shotgun sequence of Catellatospora bangladeshensis NBRC 107357.</title>
        <authorList>
            <person name="Komaki H."/>
            <person name="Tamura T."/>
        </authorList>
    </citation>
    <scope>NUCLEOTIDE SEQUENCE [LARGE SCALE GENOMIC DNA]</scope>
    <source>
        <strain evidence="4 5">NBRC 107357</strain>
    </source>
</reference>
<sequence>MSDRRQQLLDAAIEVLGTRGLRALTHRAVDAAAELPEGSTSNAFRTREALIGGVLDRLVEVETEVWQRLATGHSAPPSDPEQATLLVAQMVRELAGPARQLTLARHAIFHEAAFHPGLQERIGAARQRLAAWGEPWLAHLGSRDPRADYLTMLALIDGLLAIQLACPDPTFDPTPSIRTALRGLSAG</sequence>
<gene>
    <name evidence="4" type="ORF">Cba03nite_01120</name>
</gene>
<dbReference type="EMBL" id="BONF01000001">
    <property type="protein sequence ID" value="GIF78763.1"/>
    <property type="molecule type" value="Genomic_DNA"/>
</dbReference>
<feature type="domain" description="HTH tetR-type" evidence="3">
    <location>
        <begin position="2"/>
        <end position="62"/>
    </location>
</feature>
<evidence type="ECO:0000313" key="5">
    <source>
        <dbReference type="Proteomes" id="UP000601223"/>
    </source>
</evidence>
<dbReference type="PROSITE" id="PS50977">
    <property type="entry name" value="HTH_TETR_2"/>
    <property type="match status" value="1"/>
</dbReference>
<keyword evidence="1 2" id="KW-0238">DNA-binding</keyword>
<dbReference type="AlphaFoldDB" id="A0A8J3NGK2"/>
<dbReference type="RefSeq" id="WP_203740394.1">
    <property type="nucleotide sequence ID" value="NZ_BONF01000001.1"/>
</dbReference>
<evidence type="ECO:0000256" key="1">
    <source>
        <dbReference type="ARBA" id="ARBA00023125"/>
    </source>
</evidence>
<feature type="DNA-binding region" description="H-T-H motif" evidence="2">
    <location>
        <begin position="25"/>
        <end position="44"/>
    </location>
</feature>
<dbReference type="GO" id="GO:0003677">
    <property type="term" value="F:DNA binding"/>
    <property type="evidence" value="ECO:0007669"/>
    <property type="project" value="UniProtKB-UniRule"/>
</dbReference>
<proteinExistence type="predicted"/>
<dbReference type="SUPFAM" id="SSF46689">
    <property type="entry name" value="Homeodomain-like"/>
    <property type="match status" value="1"/>
</dbReference>
<name>A0A8J3NGK2_9ACTN</name>
<evidence type="ECO:0000256" key="2">
    <source>
        <dbReference type="PROSITE-ProRule" id="PRU00335"/>
    </source>
</evidence>
<dbReference type="InterPro" id="IPR041583">
    <property type="entry name" value="TetR_C_31"/>
</dbReference>
<evidence type="ECO:0000313" key="4">
    <source>
        <dbReference type="EMBL" id="GIF78763.1"/>
    </source>
</evidence>
<evidence type="ECO:0000259" key="3">
    <source>
        <dbReference type="PROSITE" id="PS50977"/>
    </source>
</evidence>
<accession>A0A8J3NGK2</accession>
<dbReference type="Pfam" id="PF17940">
    <property type="entry name" value="TetR_C_31"/>
    <property type="match status" value="1"/>
</dbReference>
<organism evidence="4 5">
    <name type="scientific">Catellatospora bangladeshensis</name>
    <dbReference type="NCBI Taxonomy" id="310355"/>
    <lineage>
        <taxon>Bacteria</taxon>
        <taxon>Bacillati</taxon>
        <taxon>Actinomycetota</taxon>
        <taxon>Actinomycetes</taxon>
        <taxon>Micromonosporales</taxon>
        <taxon>Micromonosporaceae</taxon>
        <taxon>Catellatospora</taxon>
    </lineage>
</organism>
<dbReference type="InterPro" id="IPR009057">
    <property type="entry name" value="Homeodomain-like_sf"/>
</dbReference>